<evidence type="ECO:0000256" key="2">
    <source>
        <dbReference type="SAM" id="Phobius"/>
    </source>
</evidence>
<feature type="transmembrane region" description="Helical" evidence="2">
    <location>
        <begin position="18"/>
        <end position="37"/>
    </location>
</feature>
<reference evidence="3 4" key="1">
    <citation type="submission" date="2020-04" db="EMBL/GenBank/DDBJ databases">
        <title>Complete Genomes and Methylome analysis of CBBP consortium that reverse antibiotic-induced susceptibility to vancomycin-resistant Enterococcus faecium infection.</title>
        <authorList>
            <person name="Fomenkov A."/>
            <person name="Zhang Z."/>
            <person name="Pamer E."/>
            <person name="Roberts R.J."/>
        </authorList>
    </citation>
    <scope>NUCLEOTIDE SEQUENCE [LARGE SCALE GENOMIC DNA]</scope>
    <source>
        <strain evidence="4">CBBP</strain>
    </source>
</reference>
<dbReference type="PANTHER" id="PTHR32309">
    <property type="entry name" value="TYROSINE-PROTEIN KINASE"/>
    <property type="match status" value="1"/>
</dbReference>
<sequence>MDITLYISRFLYRIRYQLIFGTFIITALVIYFTQFLGKTYTVTTSIYTGITSQTGLSDDARQDWQSINNTFSNIVNLTQSKGSQEKVSFKLLALNLIHGNSLEDNSYITAKNYMALLAMVPKEILDIVDKESLDKTVENFTQYQNENSRGFFYELLNGFNPFYSHYALSKVLIKRLGNSDLIEISYKSSDPGIALNTVKLTSEELRNSYNILRYKTVNDIVKYYEDELKKLRAQLTGLEDNLTEYNIANSVINYTDQTKAIASSYADFENRYETNMRDLESSAKILKELDKYMDTRTKLVTVNDEFIKTLDQISTINGKITEIEIFTTEDKQVNDEQLLEYREELKKAEKKIELLTNQINSYKESKEGISINGLVDEWLRQTLIHTKAEANLKVMNQREEKFKEQYKIYSPVGTQIKRKEREINIVEQSYLQVLHALNMAKMKQKDLQLTSANLTTISEPVFPFLSDKSKRMLIVIAAFLASIIFIIGFNLAVELLDRTLRDAERTRRLTKLPVLGAFNGNAQLRYRGFIKICNRISASFVCNRLSQYLRKDKTLVISLLSIEQKEGKSFIAKYMVRHWEEQGLRVQYLVAGTDFPLSPTYLMVKSPEVFWEQKERPDILLLEYPAVQKESLPANLLSEADVNILIANARRVWKYSDDEYVKHLREMARHSLLYIYLNNASREAVEDFTGQLPPISSMKTISNQMMYMGLTARDAAVKK</sequence>
<evidence type="ECO:0000313" key="4">
    <source>
        <dbReference type="Proteomes" id="UP000501982"/>
    </source>
</evidence>
<dbReference type="RefSeq" id="WP_170105060.1">
    <property type="nucleotide sequence ID" value="NZ_CP051672.1"/>
</dbReference>
<gene>
    <name evidence="3" type="ORF">HHO38_03195</name>
</gene>
<evidence type="ECO:0000313" key="3">
    <source>
        <dbReference type="EMBL" id="QJE27399.1"/>
    </source>
</evidence>
<feature type="coiled-coil region" evidence="1">
    <location>
        <begin position="214"/>
        <end position="289"/>
    </location>
</feature>
<accession>A0A7L5EDZ3</accession>
<dbReference type="Proteomes" id="UP000501982">
    <property type="component" value="Chromosome"/>
</dbReference>
<evidence type="ECO:0000256" key="1">
    <source>
        <dbReference type="SAM" id="Coils"/>
    </source>
</evidence>
<feature type="coiled-coil region" evidence="1">
    <location>
        <begin position="331"/>
        <end position="405"/>
    </location>
</feature>
<dbReference type="InterPro" id="IPR050445">
    <property type="entry name" value="Bact_polysacc_biosynth/exp"/>
</dbReference>
<protein>
    <submittedName>
        <fullName evidence="3">Uncharacterized protein</fullName>
    </submittedName>
</protein>
<dbReference type="EMBL" id="CP051672">
    <property type="protein sequence ID" value="QJE27399.1"/>
    <property type="molecule type" value="Genomic_DNA"/>
</dbReference>
<keyword evidence="2" id="KW-0472">Membrane</keyword>
<feature type="transmembrane region" description="Helical" evidence="2">
    <location>
        <begin position="472"/>
        <end position="493"/>
    </location>
</feature>
<keyword evidence="2" id="KW-0812">Transmembrane</keyword>
<proteinExistence type="predicted"/>
<keyword evidence="1" id="KW-0175">Coiled coil</keyword>
<dbReference type="PANTHER" id="PTHR32309:SF13">
    <property type="entry name" value="FERRIC ENTEROBACTIN TRANSPORT PROTEIN FEPE"/>
    <property type="match status" value="1"/>
</dbReference>
<dbReference type="AlphaFoldDB" id="A0A7L5EDZ3"/>
<dbReference type="GO" id="GO:0005886">
    <property type="term" value="C:plasma membrane"/>
    <property type="evidence" value="ECO:0007669"/>
    <property type="project" value="TreeGrafter"/>
</dbReference>
<keyword evidence="2" id="KW-1133">Transmembrane helix</keyword>
<organism evidence="3 4">
    <name type="scientific">Parabacteroides distasonis</name>
    <dbReference type="NCBI Taxonomy" id="823"/>
    <lineage>
        <taxon>Bacteria</taxon>
        <taxon>Pseudomonadati</taxon>
        <taxon>Bacteroidota</taxon>
        <taxon>Bacteroidia</taxon>
        <taxon>Bacteroidales</taxon>
        <taxon>Tannerellaceae</taxon>
        <taxon>Parabacteroides</taxon>
    </lineage>
</organism>
<name>A0A7L5EDZ3_PARDI</name>
<dbReference type="GO" id="GO:0004713">
    <property type="term" value="F:protein tyrosine kinase activity"/>
    <property type="evidence" value="ECO:0007669"/>
    <property type="project" value="TreeGrafter"/>
</dbReference>